<dbReference type="OrthoDB" id="2832284at2759"/>
<dbReference type="GO" id="GO:0019748">
    <property type="term" value="P:secondary metabolic process"/>
    <property type="evidence" value="ECO:0007669"/>
    <property type="project" value="TreeGrafter"/>
</dbReference>
<dbReference type="EC" id="4.1.1.52" evidence="7"/>
<dbReference type="GO" id="GO:0016787">
    <property type="term" value="F:hydrolase activity"/>
    <property type="evidence" value="ECO:0007669"/>
    <property type="project" value="InterPro"/>
</dbReference>
<keyword evidence="3 8" id="KW-0210">Decarboxylase</keyword>
<evidence type="ECO:0000256" key="4">
    <source>
        <dbReference type="ARBA" id="ARBA00022833"/>
    </source>
</evidence>
<dbReference type="GO" id="GO:0047596">
    <property type="term" value="F:6-methylsalicylate decarboxylase activity"/>
    <property type="evidence" value="ECO:0007669"/>
    <property type="project" value="UniProtKB-EC"/>
</dbReference>
<dbReference type="EMBL" id="JAGMUV010000024">
    <property type="protein sequence ID" value="KAH7121397.1"/>
    <property type="molecule type" value="Genomic_DNA"/>
</dbReference>
<feature type="domain" description="Amidohydrolase-related" evidence="9">
    <location>
        <begin position="7"/>
        <end position="330"/>
    </location>
</feature>
<dbReference type="GO" id="GO:0005829">
    <property type="term" value="C:cytosol"/>
    <property type="evidence" value="ECO:0007669"/>
    <property type="project" value="TreeGrafter"/>
</dbReference>
<evidence type="ECO:0000259" key="9">
    <source>
        <dbReference type="Pfam" id="PF04909"/>
    </source>
</evidence>
<dbReference type="Pfam" id="PF04909">
    <property type="entry name" value="Amidohydro_2"/>
    <property type="match status" value="1"/>
</dbReference>
<evidence type="ECO:0000256" key="5">
    <source>
        <dbReference type="ARBA" id="ARBA00023239"/>
    </source>
</evidence>
<evidence type="ECO:0000313" key="10">
    <source>
        <dbReference type="EMBL" id="KAH7121397.1"/>
    </source>
</evidence>
<keyword evidence="4" id="KW-0862">Zinc</keyword>
<evidence type="ECO:0000256" key="3">
    <source>
        <dbReference type="ARBA" id="ARBA00022793"/>
    </source>
</evidence>
<comment type="caution">
    <text evidence="10">The sequence shown here is derived from an EMBL/GenBank/DDBJ whole genome shotgun (WGS) entry which is preliminary data.</text>
</comment>
<evidence type="ECO:0000256" key="8">
    <source>
        <dbReference type="RuleBase" id="RU366045"/>
    </source>
</evidence>
<comment type="catalytic activity">
    <reaction evidence="6">
        <text>6-methylsalicylate + H(+) = 3-methylphenol + CO2</text>
        <dbReference type="Rhea" id="RHEA:23112"/>
        <dbReference type="ChEBI" id="CHEBI:15378"/>
        <dbReference type="ChEBI" id="CHEBI:16526"/>
        <dbReference type="ChEBI" id="CHEBI:17231"/>
        <dbReference type="ChEBI" id="CHEBI:36658"/>
        <dbReference type="EC" id="4.1.1.52"/>
    </reaction>
    <physiologicalReaction direction="left-to-right" evidence="6">
        <dbReference type="Rhea" id="RHEA:23113"/>
    </physiologicalReaction>
</comment>
<dbReference type="AlphaFoldDB" id="A0A9P9IIH9"/>
<dbReference type="Gene3D" id="3.20.20.140">
    <property type="entry name" value="Metal-dependent hydrolases"/>
    <property type="match status" value="1"/>
</dbReference>
<evidence type="ECO:0000256" key="2">
    <source>
        <dbReference type="ARBA" id="ARBA00022723"/>
    </source>
</evidence>
<comment type="similarity">
    <text evidence="1">Belongs to the metallo-dependent hydrolases superfamily. ACMSD family.</text>
</comment>
<organism evidence="10 11">
    <name type="scientific">Dactylonectria macrodidyma</name>
    <dbReference type="NCBI Taxonomy" id="307937"/>
    <lineage>
        <taxon>Eukaryota</taxon>
        <taxon>Fungi</taxon>
        <taxon>Dikarya</taxon>
        <taxon>Ascomycota</taxon>
        <taxon>Pezizomycotina</taxon>
        <taxon>Sordariomycetes</taxon>
        <taxon>Hypocreomycetidae</taxon>
        <taxon>Hypocreales</taxon>
        <taxon>Nectriaceae</taxon>
        <taxon>Dactylonectria</taxon>
    </lineage>
</organism>
<proteinExistence type="inferred from homology"/>
<evidence type="ECO:0000256" key="7">
    <source>
        <dbReference type="ARBA" id="ARBA00038889"/>
    </source>
</evidence>
<gene>
    <name evidence="10" type="ORF">EDB81DRAFT_666035</name>
</gene>
<keyword evidence="2" id="KW-0479">Metal-binding</keyword>
<dbReference type="SUPFAM" id="SSF51556">
    <property type="entry name" value="Metallo-dependent hydrolases"/>
    <property type="match status" value="1"/>
</dbReference>
<dbReference type="InterPro" id="IPR006680">
    <property type="entry name" value="Amidohydro-rel"/>
</dbReference>
<name>A0A9P9IIH9_9HYPO</name>
<keyword evidence="11" id="KW-1185">Reference proteome</keyword>
<accession>A0A9P9IIH9</accession>
<dbReference type="PANTHER" id="PTHR21240">
    <property type="entry name" value="2-AMINO-3-CARBOXYLMUCONATE-6-SEMIALDEHYDE DECARBOXYLASE"/>
    <property type="match status" value="1"/>
</dbReference>
<dbReference type="GO" id="GO:0046872">
    <property type="term" value="F:metal ion binding"/>
    <property type="evidence" value="ECO:0007669"/>
    <property type="project" value="UniProtKB-KW"/>
</dbReference>
<evidence type="ECO:0000256" key="1">
    <source>
        <dbReference type="ARBA" id="ARBA00005871"/>
    </source>
</evidence>
<reference evidence="10" key="1">
    <citation type="journal article" date="2021" name="Nat. Commun.">
        <title>Genetic determinants of endophytism in the Arabidopsis root mycobiome.</title>
        <authorList>
            <person name="Mesny F."/>
            <person name="Miyauchi S."/>
            <person name="Thiergart T."/>
            <person name="Pickel B."/>
            <person name="Atanasova L."/>
            <person name="Karlsson M."/>
            <person name="Huettel B."/>
            <person name="Barry K.W."/>
            <person name="Haridas S."/>
            <person name="Chen C."/>
            <person name="Bauer D."/>
            <person name="Andreopoulos W."/>
            <person name="Pangilinan J."/>
            <person name="LaButti K."/>
            <person name="Riley R."/>
            <person name="Lipzen A."/>
            <person name="Clum A."/>
            <person name="Drula E."/>
            <person name="Henrissat B."/>
            <person name="Kohler A."/>
            <person name="Grigoriev I.V."/>
            <person name="Martin F.M."/>
            <person name="Hacquard S."/>
        </authorList>
    </citation>
    <scope>NUCLEOTIDE SEQUENCE</scope>
    <source>
        <strain evidence="10">MPI-CAGE-AT-0147</strain>
    </source>
</reference>
<protein>
    <recommendedName>
        <fullName evidence="7">6-methylsalicylate decarboxylase</fullName>
        <ecNumber evidence="7">4.1.1.52</ecNumber>
    </recommendedName>
</protein>
<evidence type="ECO:0000256" key="6">
    <source>
        <dbReference type="ARBA" id="ARBA00036832"/>
    </source>
</evidence>
<dbReference type="Proteomes" id="UP000738349">
    <property type="component" value="Unassembled WGS sequence"/>
</dbReference>
<dbReference type="InterPro" id="IPR032466">
    <property type="entry name" value="Metal_Hydrolase"/>
</dbReference>
<dbReference type="PANTHER" id="PTHR21240:SF29">
    <property type="entry name" value="AMIDOHYDROLASE-RELATED DOMAIN-CONTAINING PROTEIN"/>
    <property type="match status" value="1"/>
</dbReference>
<keyword evidence="5 8" id="KW-0456">Lyase</keyword>
<sequence length="354" mass="39141">MALSKKIDVHAHFLPEEYTTALHRFGHGFPDGHIAPAPDWSEEAHLDLMKTVNTSKSILSISSPGTNLAPNDGEATRKLTRYCNEFAASIKKRRPEEFGFWASLPLPDVEGSLEEISWAGDVLNADGYALLTNVHGTYLGAPAFNRIFDELNRRRAVVFLHPTSPCLASGDIAVPMSQEIPRSVFEFFFDTSRAVMNLFLSGTISRWPHITFVIPHLGGAFPPLINRFAAAVGLLGLPDMEPKLSPSWVKERINAQFYFDTAGFSLPDQIRGLLPYVSVDRLLYGSDFPFTPAKAVIMLSDMHDIHLEDLFPDEADRTKVLTENAERLLGKTFANSVPGAPLSELGMKQCPSSQ</sequence>
<evidence type="ECO:0000313" key="11">
    <source>
        <dbReference type="Proteomes" id="UP000738349"/>
    </source>
</evidence>
<dbReference type="InterPro" id="IPR032465">
    <property type="entry name" value="ACMSD"/>
</dbReference>